<feature type="domain" description="HTH marR-type" evidence="4">
    <location>
        <begin position="24"/>
        <end position="162"/>
    </location>
</feature>
<dbReference type="RefSeq" id="WP_107255044.1">
    <property type="nucleotide sequence ID" value="NZ_PYOC01000009.1"/>
</dbReference>
<keyword evidence="1" id="KW-0805">Transcription regulation</keyword>
<dbReference type="InterPro" id="IPR000835">
    <property type="entry name" value="HTH_MarR-typ"/>
</dbReference>
<dbReference type="InterPro" id="IPR023187">
    <property type="entry name" value="Tscrpt_reg_MarR-type_CS"/>
</dbReference>
<evidence type="ECO:0000256" key="1">
    <source>
        <dbReference type="ARBA" id="ARBA00023015"/>
    </source>
</evidence>
<dbReference type="PRINTS" id="PR00598">
    <property type="entry name" value="HTHMARR"/>
</dbReference>
<dbReference type="GO" id="GO:0003677">
    <property type="term" value="F:DNA binding"/>
    <property type="evidence" value="ECO:0007669"/>
    <property type="project" value="UniProtKB-KW"/>
</dbReference>
<accession>A0A2T3L4F5</accession>
<dbReference type="Proteomes" id="UP000241803">
    <property type="component" value="Unassembled WGS sequence"/>
</dbReference>
<organism evidence="5 6">
    <name type="scientific">Photobacterium indicum</name>
    <dbReference type="NCBI Taxonomy" id="81447"/>
    <lineage>
        <taxon>Bacteria</taxon>
        <taxon>Pseudomonadati</taxon>
        <taxon>Pseudomonadota</taxon>
        <taxon>Gammaproteobacteria</taxon>
        <taxon>Vibrionales</taxon>
        <taxon>Vibrionaceae</taxon>
        <taxon>Photobacterium</taxon>
    </lineage>
</organism>
<dbReference type="InterPro" id="IPR036390">
    <property type="entry name" value="WH_DNA-bd_sf"/>
</dbReference>
<comment type="caution">
    <text evidence="5">The sequence shown here is derived from an EMBL/GenBank/DDBJ whole genome shotgun (WGS) entry which is preliminary data.</text>
</comment>
<dbReference type="GO" id="GO:0003700">
    <property type="term" value="F:DNA-binding transcription factor activity"/>
    <property type="evidence" value="ECO:0007669"/>
    <property type="project" value="InterPro"/>
</dbReference>
<evidence type="ECO:0000256" key="3">
    <source>
        <dbReference type="ARBA" id="ARBA00023163"/>
    </source>
</evidence>
<dbReference type="EMBL" id="PYOC01000009">
    <property type="protein sequence ID" value="PSV44392.1"/>
    <property type="molecule type" value="Genomic_DNA"/>
</dbReference>
<dbReference type="SMART" id="SM00347">
    <property type="entry name" value="HTH_MARR"/>
    <property type="match status" value="1"/>
</dbReference>
<keyword evidence="2" id="KW-0238">DNA-binding</keyword>
<dbReference type="PROSITE" id="PS01117">
    <property type="entry name" value="HTH_MARR_1"/>
    <property type="match status" value="1"/>
</dbReference>
<name>A0A2T3L4F5_9GAMM</name>
<keyword evidence="6" id="KW-1185">Reference proteome</keyword>
<protein>
    <submittedName>
        <fullName evidence="5">MarR family transcriptional regulator</fullName>
    </submittedName>
</protein>
<dbReference type="Pfam" id="PF01047">
    <property type="entry name" value="MarR"/>
    <property type="match status" value="1"/>
</dbReference>
<dbReference type="PANTHER" id="PTHR42756:SF1">
    <property type="entry name" value="TRANSCRIPTIONAL REPRESSOR OF EMRAB OPERON"/>
    <property type="match status" value="1"/>
</dbReference>
<reference evidence="5 6" key="1">
    <citation type="submission" date="2018-03" db="EMBL/GenBank/DDBJ databases">
        <title>Whole genome sequencing of Histamine producing bacteria.</title>
        <authorList>
            <person name="Butler K."/>
        </authorList>
    </citation>
    <scope>NUCLEOTIDE SEQUENCE [LARGE SCALE GENOMIC DNA]</scope>
    <source>
        <strain evidence="5 6">ATCC 19614</strain>
    </source>
</reference>
<evidence type="ECO:0000259" key="4">
    <source>
        <dbReference type="PROSITE" id="PS50995"/>
    </source>
</evidence>
<evidence type="ECO:0000313" key="6">
    <source>
        <dbReference type="Proteomes" id="UP000241803"/>
    </source>
</evidence>
<dbReference type="Gene3D" id="1.10.10.10">
    <property type="entry name" value="Winged helix-like DNA-binding domain superfamily/Winged helix DNA-binding domain"/>
    <property type="match status" value="1"/>
</dbReference>
<gene>
    <name evidence="5" type="ORF">C9J47_19815</name>
</gene>
<evidence type="ECO:0000313" key="5">
    <source>
        <dbReference type="EMBL" id="PSV44392.1"/>
    </source>
</evidence>
<dbReference type="PROSITE" id="PS50995">
    <property type="entry name" value="HTH_MARR_2"/>
    <property type="match status" value="1"/>
</dbReference>
<proteinExistence type="predicted"/>
<sequence>MMTKQRDHIDQISQQWKENHSELDNGLVEIIGRFSRLNKHLENKRATVYSALNINAGEFDVLATLYRNGSPYKLMPSDLVKQTLLTSGAMTNRLDRLEKKGLIQRAHSDEDRRCVVVGLTDPGLSLIQKGSVLYFDKVATLYEPLTNEDQIQLNGLLKKWVKHFED</sequence>
<dbReference type="InterPro" id="IPR036388">
    <property type="entry name" value="WH-like_DNA-bd_sf"/>
</dbReference>
<keyword evidence="3" id="KW-0804">Transcription</keyword>
<dbReference type="PANTHER" id="PTHR42756">
    <property type="entry name" value="TRANSCRIPTIONAL REGULATOR, MARR"/>
    <property type="match status" value="1"/>
</dbReference>
<evidence type="ECO:0000256" key="2">
    <source>
        <dbReference type="ARBA" id="ARBA00023125"/>
    </source>
</evidence>
<dbReference type="AlphaFoldDB" id="A0A2T3L4F5"/>
<dbReference type="SUPFAM" id="SSF46785">
    <property type="entry name" value="Winged helix' DNA-binding domain"/>
    <property type="match status" value="1"/>
</dbReference>